<evidence type="ECO:0000256" key="5">
    <source>
        <dbReference type="ARBA" id="ARBA00022771"/>
    </source>
</evidence>
<proteinExistence type="predicted"/>
<evidence type="ECO:0000313" key="10">
    <source>
        <dbReference type="Proteomes" id="UP000694844"/>
    </source>
</evidence>
<dbReference type="KEGG" id="cvn:111127984"/>
<keyword evidence="6" id="KW-0833">Ubl conjugation pathway</keyword>
<dbReference type="RefSeq" id="XP_022329038.1">
    <property type="nucleotide sequence ID" value="XM_022473330.1"/>
</dbReference>
<feature type="region of interest" description="Disordered" evidence="8">
    <location>
        <begin position="831"/>
        <end position="857"/>
    </location>
</feature>
<dbReference type="SUPFAM" id="SSF57850">
    <property type="entry name" value="RING/U-box"/>
    <property type="match status" value="3"/>
</dbReference>
<dbReference type="Gene3D" id="1.20.120.1750">
    <property type="match status" value="1"/>
</dbReference>
<keyword evidence="2" id="KW-0808">Transferase</keyword>
<dbReference type="Pfam" id="PF26200">
    <property type="entry name" value="Rcat_RNF216"/>
    <property type="match status" value="1"/>
</dbReference>
<dbReference type="InterPro" id="IPR051628">
    <property type="entry name" value="LUBAC_E3_Ligases"/>
</dbReference>
<evidence type="ECO:0000256" key="8">
    <source>
        <dbReference type="SAM" id="MobiDB-lite"/>
    </source>
</evidence>
<protein>
    <submittedName>
        <fullName evidence="11">Uncharacterized protein LOC111127984</fullName>
    </submittedName>
</protein>
<feature type="region of interest" description="Disordered" evidence="8">
    <location>
        <begin position="1"/>
        <end position="79"/>
    </location>
</feature>
<dbReference type="PANTHER" id="PTHR22770">
    <property type="entry name" value="UBIQUITIN CONJUGATING ENZYME 7 INTERACTING PROTEIN-RELATED"/>
    <property type="match status" value="1"/>
</dbReference>
<dbReference type="OrthoDB" id="10009520at2759"/>
<dbReference type="InterPro" id="IPR044066">
    <property type="entry name" value="TRIAD_supradom"/>
</dbReference>
<dbReference type="GO" id="GO:0008270">
    <property type="term" value="F:zinc ion binding"/>
    <property type="evidence" value="ECO:0007669"/>
    <property type="project" value="UniProtKB-KW"/>
</dbReference>
<organism evidence="10 11">
    <name type="scientific">Crassostrea virginica</name>
    <name type="common">Eastern oyster</name>
    <dbReference type="NCBI Taxonomy" id="6565"/>
    <lineage>
        <taxon>Eukaryota</taxon>
        <taxon>Metazoa</taxon>
        <taxon>Spiralia</taxon>
        <taxon>Lophotrochozoa</taxon>
        <taxon>Mollusca</taxon>
        <taxon>Bivalvia</taxon>
        <taxon>Autobranchia</taxon>
        <taxon>Pteriomorphia</taxon>
        <taxon>Ostreida</taxon>
        <taxon>Ostreoidea</taxon>
        <taxon>Ostreidae</taxon>
        <taxon>Crassostrea</taxon>
    </lineage>
</organism>
<dbReference type="CDD" id="cd14279">
    <property type="entry name" value="CUE"/>
    <property type="match status" value="1"/>
</dbReference>
<reference evidence="11" key="1">
    <citation type="submission" date="2025-08" db="UniProtKB">
        <authorList>
            <consortium name="RefSeq"/>
        </authorList>
    </citation>
    <scope>IDENTIFICATION</scope>
    <source>
        <tissue evidence="11">Whole sample</tissue>
    </source>
</reference>
<keyword evidence="4" id="KW-0677">Repeat</keyword>
<evidence type="ECO:0000256" key="3">
    <source>
        <dbReference type="ARBA" id="ARBA00022723"/>
    </source>
</evidence>
<evidence type="ECO:0000256" key="7">
    <source>
        <dbReference type="ARBA" id="ARBA00022833"/>
    </source>
</evidence>
<keyword evidence="10" id="KW-1185">Reference proteome</keyword>
<dbReference type="CDD" id="cd20339">
    <property type="entry name" value="BRcat_RBR_RNF216"/>
    <property type="match status" value="1"/>
</dbReference>
<evidence type="ECO:0000256" key="6">
    <source>
        <dbReference type="ARBA" id="ARBA00022786"/>
    </source>
</evidence>
<gene>
    <name evidence="11" type="primary">LOC111127984</name>
</gene>
<dbReference type="CDD" id="cd16630">
    <property type="entry name" value="RING-HC_RBR_RNF216"/>
    <property type="match status" value="1"/>
</dbReference>
<dbReference type="Proteomes" id="UP000694844">
    <property type="component" value="Chromosome 4"/>
</dbReference>
<evidence type="ECO:0000256" key="4">
    <source>
        <dbReference type="ARBA" id="ARBA00022737"/>
    </source>
</evidence>
<keyword evidence="5" id="KW-0863">Zinc-finger</keyword>
<feature type="compositionally biased region" description="Basic and acidic residues" evidence="8">
    <location>
        <begin position="16"/>
        <end position="27"/>
    </location>
</feature>
<dbReference type="InterPro" id="IPR047546">
    <property type="entry name" value="Rcat_RBR_RNF216"/>
</dbReference>
<feature type="domain" description="RING-type" evidence="9">
    <location>
        <begin position="578"/>
        <end position="788"/>
    </location>
</feature>
<dbReference type="AlphaFoldDB" id="A0A8B8DMN9"/>
<accession>A0A8B8DMN9</accession>
<dbReference type="InterPro" id="IPR002867">
    <property type="entry name" value="IBR_dom"/>
</dbReference>
<dbReference type="GeneID" id="111127984"/>
<evidence type="ECO:0000256" key="1">
    <source>
        <dbReference type="ARBA" id="ARBA00004906"/>
    </source>
</evidence>
<keyword evidence="3" id="KW-0479">Metal-binding</keyword>
<evidence type="ECO:0000259" key="9">
    <source>
        <dbReference type="PROSITE" id="PS51873"/>
    </source>
</evidence>
<evidence type="ECO:0000256" key="2">
    <source>
        <dbReference type="ARBA" id="ARBA00022679"/>
    </source>
</evidence>
<evidence type="ECO:0000313" key="11">
    <source>
        <dbReference type="RefSeq" id="XP_022329038.1"/>
    </source>
</evidence>
<name>A0A8B8DMN9_CRAVI</name>
<dbReference type="SMART" id="SM00647">
    <property type="entry name" value="IBR"/>
    <property type="match status" value="2"/>
</dbReference>
<comment type="pathway">
    <text evidence="1">Protein modification; protein ubiquitination.</text>
</comment>
<dbReference type="PANTHER" id="PTHR22770:SF47">
    <property type="entry name" value="E3 UBIQUITIN-PROTEIN LIGASE RNF216"/>
    <property type="match status" value="1"/>
</dbReference>
<keyword evidence="7" id="KW-0862">Zinc</keyword>
<feature type="compositionally biased region" description="Acidic residues" evidence="8">
    <location>
        <begin position="38"/>
        <end position="48"/>
    </location>
</feature>
<sequence>MEESDKNGPSSAKKAKVAEEGDDENSHESGGFAPCSGDETDAIFDQDTEPYNIESCESNENLFGGGGLSPTLKNSENPLREQAGTPEIEIEVNEKLPNMKRIESVFEDAKLITGIVDGIDVESVYKKLKSRRGNPNRVDLVINEILEDSEKMKKEKGRELWREEEAACLEDLVKVIDKATANISKLPMTAGEIQQMLTQNKDRADRVDYVVSQILVKHYKPSTNQKEEYVDDMMKVLSQLPSADPEQVYKLVERNCRETDRVQKVIDHLQSNNGPSGSLKKEISFPIDPKYSGDPLYRDMRIVCKVLPERDPNEIYEFLTAHHEKKNRLQVVIEELMKSGGESQSFTESLDPNNPSISDVMRVGRNGTLLKNIQEEVDELMEIFPDCDPNYLYDKLEEHSDDKDRLRNVAMELFEYKNYPKLKDTLEERKKQSKHNQIQHLQFEMESFLVRFPDPVATFLKADKEMSQSYKDHALQQLRRDYRQLKKSYITKVLDQHKYHYHLSKKEIERDIENIPANSKKLRQRPVSDAECHMPKEPDEFFYYEKLYSENEDEIKRYLHDKKQVYELRLQEARDNGELMECQCCFDEECLFEDMAACPEGHLSCKTCIRRSVEVEIGQGKTDFKCLTENCSEKFSLATLQHLLPTNVFSIVLRKMQEEEIKMADIPDLVSCPFCSFATIMPDPNDKVFKCLNPDCLKESCRLCQEPNHVPLRCDEVEKQGETSMRTYIEARLTEAMIRHCHRCQKAFVKEHGCNKMTCTCGATSCYVCRAQDINYDHFMKEDCNQGDMNKLHYEEMLKAATEARDRYLREHPEARDINLKYDPLKHIQEFEGLHGDGDEEEDGEEYDEGYDEDDDY</sequence>
<dbReference type="GO" id="GO:0016740">
    <property type="term" value="F:transferase activity"/>
    <property type="evidence" value="ECO:0007669"/>
    <property type="project" value="UniProtKB-KW"/>
</dbReference>
<feature type="compositionally biased region" description="Acidic residues" evidence="8">
    <location>
        <begin position="838"/>
        <end position="857"/>
    </location>
</feature>
<dbReference type="CDD" id="cd20353">
    <property type="entry name" value="Rcat_RBR_RNF216"/>
    <property type="match status" value="1"/>
</dbReference>
<dbReference type="PROSITE" id="PS51873">
    <property type="entry name" value="TRIAD"/>
    <property type="match status" value="1"/>
</dbReference>
<dbReference type="InterPro" id="IPR047544">
    <property type="entry name" value="RING-HC_RBR_RNF216"/>
</dbReference>
<dbReference type="InterPro" id="IPR047545">
    <property type="entry name" value="BRcat_RBR_RNF216"/>
</dbReference>
<dbReference type="Pfam" id="PF26191">
    <property type="entry name" value="RING-HC_RBR_RNF216"/>
    <property type="match status" value="1"/>
</dbReference>